<evidence type="ECO:0000256" key="6">
    <source>
        <dbReference type="ARBA" id="ARBA00023136"/>
    </source>
</evidence>
<dbReference type="InterPro" id="IPR035906">
    <property type="entry name" value="MetI-like_sf"/>
</dbReference>
<evidence type="ECO:0000256" key="7">
    <source>
        <dbReference type="RuleBase" id="RU363032"/>
    </source>
</evidence>
<comment type="similarity">
    <text evidence="7">Belongs to the binding-protein-dependent transport system permease family.</text>
</comment>
<dbReference type="InterPro" id="IPR025966">
    <property type="entry name" value="OppC_N"/>
</dbReference>
<evidence type="ECO:0000313" key="10">
    <source>
        <dbReference type="EMBL" id="TFW41005.1"/>
    </source>
</evidence>
<keyword evidence="2 7" id="KW-0813">Transport</keyword>
<dbReference type="PANTHER" id="PTHR43386">
    <property type="entry name" value="OLIGOPEPTIDE TRANSPORT SYSTEM PERMEASE PROTEIN APPC"/>
    <property type="match status" value="1"/>
</dbReference>
<sequence>MSIQDVSLAMPSRAPSWRIKALAFACDNKLFVFGALLLLLIILAAIFAPWLAPYEPNKIVFSQKLMAPNWAHWMGTDEFGRDILSRVLYGARTSLIIGVSVTLIAMLIGIPIGLVSGYFGGRIDTLLMRVSDVFLAFPPLLLPIAITAALGSGLANAMLALAISWFPWYARIMRGAVVRVRSETYIHAARSMGVSHCRILLRHVLPNSTTPLIVQGSMDFGYTILAAASLSFIGLGAKPPMVEWGLMAAASRSQLLENPWTVLFPGVAIFVLVLAVNLVGDGLRDVLDPKKGTR</sequence>
<dbReference type="Gene3D" id="1.10.3720.10">
    <property type="entry name" value="MetI-like"/>
    <property type="match status" value="1"/>
</dbReference>
<keyword evidence="5 7" id="KW-1133">Transmembrane helix</keyword>
<keyword evidence="6 7" id="KW-0472">Membrane</keyword>
<gene>
    <name evidence="10" type="ORF">E4T65_23215</name>
    <name evidence="9" type="ORF">RL74_00525</name>
</gene>
<dbReference type="EMBL" id="SPVI01000016">
    <property type="protein sequence ID" value="TFW41005.1"/>
    <property type="molecule type" value="Genomic_DNA"/>
</dbReference>
<evidence type="ECO:0000259" key="8">
    <source>
        <dbReference type="PROSITE" id="PS50928"/>
    </source>
</evidence>
<dbReference type="SUPFAM" id="SSF161098">
    <property type="entry name" value="MetI-like"/>
    <property type="match status" value="1"/>
</dbReference>
<protein>
    <submittedName>
        <fullName evidence="10">ABC transporter permease</fullName>
    </submittedName>
    <submittedName>
        <fullName evidence="9">D-ala-D-ala transporter subunit</fullName>
    </submittedName>
</protein>
<evidence type="ECO:0000256" key="2">
    <source>
        <dbReference type="ARBA" id="ARBA00022448"/>
    </source>
</evidence>
<dbReference type="GO" id="GO:0005886">
    <property type="term" value="C:plasma membrane"/>
    <property type="evidence" value="ECO:0007669"/>
    <property type="project" value="UniProtKB-SubCell"/>
</dbReference>
<dbReference type="AlphaFoldDB" id="A0A0D0PG21"/>
<proteinExistence type="inferred from homology"/>
<feature type="transmembrane region" description="Helical" evidence="7">
    <location>
        <begin position="95"/>
        <end position="120"/>
    </location>
</feature>
<feature type="transmembrane region" description="Helical" evidence="7">
    <location>
        <begin position="260"/>
        <end position="280"/>
    </location>
</feature>
<evidence type="ECO:0000256" key="3">
    <source>
        <dbReference type="ARBA" id="ARBA00022475"/>
    </source>
</evidence>
<feature type="transmembrane region" description="Helical" evidence="7">
    <location>
        <begin position="220"/>
        <end position="237"/>
    </location>
</feature>
<reference evidence="10 12" key="2">
    <citation type="submission" date="2019-03" db="EMBL/GenBank/DDBJ databases">
        <title>Biocontrol and xenobiotic degradation properties of endophytic Pseudomonas fluorescens strain BRZ63.</title>
        <authorList>
            <person name="Chlebek D.A."/>
            <person name="Pinski A."/>
            <person name="Zur J.P."/>
            <person name="Michalska J."/>
            <person name="Hupert-Kocurek K.T."/>
        </authorList>
    </citation>
    <scope>NUCLEOTIDE SEQUENCE [LARGE SCALE GENOMIC DNA]</scope>
    <source>
        <strain evidence="10 12">BRZ63</strain>
    </source>
</reference>
<dbReference type="GO" id="GO:0055085">
    <property type="term" value="P:transmembrane transport"/>
    <property type="evidence" value="ECO:0007669"/>
    <property type="project" value="InterPro"/>
</dbReference>
<name>A0A0D0PG21_PSEFL</name>
<dbReference type="PANTHER" id="PTHR43386:SF1">
    <property type="entry name" value="D,D-DIPEPTIDE TRANSPORT SYSTEM PERMEASE PROTEIN DDPC-RELATED"/>
    <property type="match status" value="1"/>
</dbReference>
<keyword evidence="4 7" id="KW-0812">Transmembrane</keyword>
<dbReference type="Proteomes" id="UP000297322">
    <property type="component" value="Unassembled WGS sequence"/>
</dbReference>
<evidence type="ECO:0000256" key="4">
    <source>
        <dbReference type="ARBA" id="ARBA00022692"/>
    </source>
</evidence>
<evidence type="ECO:0000313" key="12">
    <source>
        <dbReference type="Proteomes" id="UP000297322"/>
    </source>
</evidence>
<dbReference type="Pfam" id="PF12911">
    <property type="entry name" value="OppC_N"/>
    <property type="match status" value="1"/>
</dbReference>
<dbReference type="Pfam" id="PF00528">
    <property type="entry name" value="BPD_transp_1"/>
    <property type="match status" value="1"/>
</dbReference>
<dbReference type="PATRIC" id="fig|294.124.peg.107"/>
<dbReference type="OrthoDB" id="9805884at2"/>
<dbReference type="RefSeq" id="WP_042727879.1">
    <property type="nucleotide sequence ID" value="NZ_JXNZ01000003.1"/>
</dbReference>
<keyword evidence="3" id="KW-1003">Cell membrane</keyword>
<accession>A0A0D0PG21</accession>
<dbReference type="Proteomes" id="UP000032101">
    <property type="component" value="Unassembled WGS sequence"/>
</dbReference>
<comment type="subcellular location">
    <subcellularLocation>
        <location evidence="1 7">Cell membrane</location>
        <topology evidence="1 7">Multi-pass membrane protein</topology>
    </subcellularLocation>
</comment>
<dbReference type="PROSITE" id="PS50928">
    <property type="entry name" value="ABC_TM1"/>
    <property type="match status" value="1"/>
</dbReference>
<evidence type="ECO:0000256" key="5">
    <source>
        <dbReference type="ARBA" id="ARBA00022989"/>
    </source>
</evidence>
<dbReference type="EMBL" id="JXNZ01000003">
    <property type="protein sequence ID" value="KIQ61364.1"/>
    <property type="molecule type" value="Genomic_DNA"/>
</dbReference>
<dbReference type="InterPro" id="IPR000515">
    <property type="entry name" value="MetI-like"/>
</dbReference>
<reference evidence="9 11" key="1">
    <citation type="submission" date="2015-01" db="EMBL/GenBank/DDBJ databases">
        <title>Draft Genome Sequence of the Biocontrol and Plant Growth-Promoting Rhizobacteria (PGPR) Pseudomonas fluorescens UM270.</title>
        <authorList>
            <person name="Hernandez-Salmeron J.E."/>
            <person name="Santoyo G."/>
            <person name="Moreno-Hagelsieb G."/>
            <person name="Hernandez-Leon R."/>
        </authorList>
    </citation>
    <scope>NUCLEOTIDE SEQUENCE [LARGE SCALE GENOMIC DNA]</scope>
    <source>
        <strain evidence="9 11">UM270</strain>
    </source>
</reference>
<dbReference type="InterPro" id="IPR050366">
    <property type="entry name" value="BP-dependent_transpt_permease"/>
</dbReference>
<feature type="transmembrane region" description="Helical" evidence="7">
    <location>
        <begin position="30"/>
        <end position="52"/>
    </location>
</feature>
<feature type="transmembrane region" description="Helical" evidence="7">
    <location>
        <begin position="140"/>
        <end position="166"/>
    </location>
</feature>
<evidence type="ECO:0000256" key="1">
    <source>
        <dbReference type="ARBA" id="ARBA00004651"/>
    </source>
</evidence>
<evidence type="ECO:0000313" key="11">
    <source>
        <dbReference type="Proteomes" id="UP000032101"/>
    </source>
</evidence>
<comment type="caution">
    <text evidence="9">The sequence shown here is derived from an EMBL/GenBank/DDBJ whole genome shotgun (WGS) entry which is preliminary data.</text>
</comment>
<organism evidence="9 11">
    <name type="scientific">Pseudomonas fluorescens</name>
    <dbReference type="NCBI Taxonomy" id="294"/>
    <lineage>
        <taxon>Bacteria</taxon>
        <taxon>Pseudomonadati</taxon>
        <taxon>Pseudomonadota</taxon>
        <taxon>Gammaproteobacteria</taxon>
        <taxon>Pseudomonadales</taxon>
        <taxon>Pseudomonadaceae</taxon>
        <taxon>Pseudomonas</taxon>
    </lineage>
</organism>
<dbReference type="CDD" id="cd06261">
    <property type="entry name" value="TM_PBP2"/>
    <property type="match status" value="1"/>
</dbReference>
<evidence type="ECO:0000313" key="9">
    <source>
        <dbReference type="EMBL" id="KIQ61364.1"/>
    </source>
</evidence>
<feature type="domain" description="ABC transmembrane type-1" evidence="8">
    <location>
        <begin position="91"/>
        <end position="280"/>
    </location>
</feature>